<dbReference type="GO" id="GO:0019239">
    <property type="term" value="F:deaminase activity"/>
    <property type="evidence" value="ECO:0007669"/>
    <property type="project" value="InterPro"/>
</dbReference>
<protein>
    <recommendedName>
        <fullName evidence="5">Adenosine deaminase domain-containing protein</fullName>
    </recommendedName>
</protein>
<keyword evidence="3" id="KW-0378">Hydrolase</keyword>
<dbReference type="AlphaFoldDB" id="A0A382M528"/>
<dbReference type="Pfam" id="PF00962">
    <property type="entry name" value="A_deaminase"/>
    <property type="match status" value="1"/>
</dbReference>
<organism evidence="6">
    <name type="scientific">marine metagenome</name>
    <dbReference type="NCBI Taxonomy" id="408172"/>
    <lineage>
        <taxon>unclassified sequences</taxon>
        <taxon>metagenomes</taxon>
        <taxon>ecological metagenomes</taxon>
    </lineage>
</organism>
<evidence type="ECO:0000256" key="3">
    <source>
        <dbReference type="ARBA" id="ARBA00022801"/>
    </source>
</evidence>
<evidence type="ECO:0000259" key="5">
    <source>
        <dbReference type="Pfam" id="PF00962"/>
    </source>
</evidence>
<sequence length="169" mass="19649">MNNLFTYRISVTDQTSKTGEKVIMDEGLKQFIERIPKAELHLHFDSINPEVLLKAAKRNNLELPYATPQQAYEWYNFKNLEDFLNKWLITVSVMLTEQDYFEAAFDSGKAMKRQNILRSEAMFTYDAVHAPRVELDVVMSGLQSGRIAVKEEFDVDLYFLADIDRTRSP</sequence>
<proteinExistence type="predicted"/>
<comment type="cofactor">
    <cofactor evidence="1">
        <name>Zn(2+)</name>
        <dbReference type="ChEBI" id="CHEBI:29105"/>
    </cofactor>
</comment>
<dbReference type="Gene3D" id="3.20.20.140">
    <property type="entry name" value="Metal-dependent hydrolases"/>
    <property type="match status" value="1"/>
</dbReference>
<reference evidence="6" key="1">
    <citation type="submission" date="2018-05" db="EMBL/GenBank/DDBJ databases">
        <authorList>
            <person name="Lanie J.A."/>
            <person name="Ng W.-L."/>
            <person name="Kazmierczak K.M."/>
            <person name="Andrzejewski T.M."/>
            <person name="Davidsen T.M."/>
            <person name="Wayne K.J."/>
            <person name="Tettelin H."/>
            <person name="Glass J.I."/>
            <person name="Rusch D."/>
            <person name="Podicherti R."/>
            <person name="Tsui H.-C.T."/>
            <person name="Winkler M.E."/>
        </authorList>
    </citation>
    <scope>NUCLEOTIDE SEQUENCE</scope>
</reference>
<accession>A0A382M528</accession>
<evidence type="ECO:0000256" key="4">
    <source>
        <dbReference type="ARBA" id="ARBA00022833"/>
    </source>
</evidence>
<name>A0A382M528_9ZZZZ</name>
<feature type="domain" description="Adenosine deaminase" evidence="5">
    <location>
        <begin position="36"/>
        <end position="161"/>
    </location>
</feature>
<keyword evidence="4" id="KW-0862">Zinc</keyword>
<dbReference type="EMBL" id="UINC01090664">
    <property type="protein sequence ID" value="SVC42807.1"/>
    <property type="molecule type" value="Genomic_DNA"/>
</dbReference>
<dbReference type="PANTHER" id="PTHR43114">
    <property type="entry name" value="ADENINE DEAMINASE"/>
    <property type="match status" value="1"/>
</dbReference>
<dbReference type="InterPro" id="IPR001365">
    <property type="entry name" value="A_deaminase_dom"/>
</dbReference>
<feature type="non-terminal residue" evidence="6">
    <location>
        <position position="169"/>
    </location>
</feature>
<dbReference type="InterPro" id="IPR006330">
    <property type="entry name" value="Ado/ade_deaminase"/>
</dbReference>
<dbReference type="GO" id="GO:0046872">
    <property type="term" value="F:metal ion binding"/>
    <property type="evidence" value="ECO:0007669"/>
    <property type="project" value="UniProtKB-KW"/>
</dbReference>
<dbReference type="GO" id="GO:0016814">
    <property type="term" value="F:hydrolase activity, acting on carbon-nitrogen (but not peptide) bonds, in cyclic amidines"/>
    <property type="evidence" value="ECO:0007669"/>
    <property type="project" value="UniProtKB-ARBA"/>
</dbReference>
<dbReference type="SUPFAM" id="SSF51556">
    <property type="entry name" value="Metallo-dependent hydrolases"/>
    <property type="match status" value="1"/>
</dbReference>
<evidence type="ECO:0000313" key="6">
    <source>
        <dbReference type="EMBL" id="SVC42807.1"/>
    </source>
</evidence>
<evidence type="ECO:0000256" key="1">
    <source>
        <dbReference type="ARBA" id="ARBA00001947"/>
    </source>
</evidence>
<gene>
    <name evidence="6" type="ORF">METZ01_LOCUS295661</name>
</gene>
<dbReference type="InterPro" id="IPR032466">
    <property type="entry name" value="Metal_Hydrolase"/>
</dbReference>
<keyword evidence="2" id="KW-0479">Metal-binding</keyword>
<dbReference type="PANTHER" id="PTHR43114:SF6">
    <property type="entry name" value="ADENINE DEAMINASE"/>
    <property type="match status" value="1"/>
</dbReference>
<evidence type="ECO:0000256" key="2">
    <source>
        <dbReference type="ARBA" id="ARBA00022723"/>
    </source>
</evidence>